<dbReference type="KEGG" id="manq:L1994_11530"/>
<dbReference type="Gene3D" id="3.40.50.1450">
    <property type="entry name" value="HybD-like"/>
    <property type="match status" value="1"/>
</dbReference>
<evidence type="ECO:0000256" key="4">
    <source>
        <dbReference type="ARBA" id="ARBA00022801"/>
    </source>
</evidence>
<dbReference type="GO" id="GO:0008047">
    <property type="term" value="F:enzyme activator activity"/>
    <property type="evidence" value="ECO:0007669"/>
    <property type="project" value="InterPro"/>
</dbReference>
<dbReference type="Proteomes" id="UP001218895">
    <property type="component" value="Chromosome"/>
</dbReference>
<evidence type="ECO:0000256" key="3">
    <source>
        <dbReference type="ARBA" id="ARBA00022750"/>
    </source>
</evidence>
<dbReference type="NCBIfam" id="TIGR00072">
    <property type="entry name" value="hydrog_prot"/>
    <property type="match status" value="1"/>
</dbReference>
<dbReference type="GO" id="GO:0004190">
    <property type="term" value="F:aspartic-type endopeptidase activity"/>
    <property type="evidence" value="ECO:0007669"/>
    <property type="project" value="UniProtKB-KW"/>
</dbReference>
<dbReference type="InterPro" id="IPR000671">
    <property type="entry name" value="Peptidase_A31"/>
</dbReference>
<sequence length="151" mass="16270">MTGKLKKTRVFGCGNPLMGNDGSGVCAVEILNKTCQDIDAVDGGTGGLGLIADMEDFERIIIVDAMLGIGEKKGDIKIFYDTPPFIPSTMSMHDASISEVVEIAKEIIPGIEIITIGIEVDFIEEYSDEIDKEVMTGIHKACSEIIKITKS</sequence>
<dbReference type="CDD" id="cd00518">
    <property type="entry name" value="H2MP"/>
    <property type="match status" value="1"/>
</dbReference>
<dbReference type="GO" id="GO:0016485">
    <property type="term" value="P:protein processing"/>
    <property type="evidence" value="ECO:0007669"/>
    <property type="project" value="TreeGrafter"/>
</dbReference>
<dbReference type="SUPFAM" id="SSF53163">
    <property type="entry name" value="HybD-like"/>
    <property type="match status" value="1"/>
</dbReference>
<proteinExistence type="inferred from homology"/>
<keyword evidence="6" id="KW-1185">Reference proteome</keyword>
<dbReference type="PRINTS" id="PR00446">
    <property type="entry name" value="HYDRGNUPTAKE"/>
</dbReference>
<dbReference type="PANTHER" id="PTHR30302:SF1">
    <property type="entry name" value="HYDROGENASE 2 MATURATION PROTEASE"/>
    <property type="match status" value="1"/>
</dbReference>
<evidence type="ECO:0000313" key="5">
    <source>
        <dbReference type="EMBL" id="WFN36748.1"/>
    </source>
</evidence>
<accession>A0AAF0JTT5</accession>
<reference evidence="5" key="1">
    <citation type="submission" date="2022-01" db="EMBL/GenBank/DDBJ databases">
        <title>Complete genome of Methanomicrobium antiquum DSM 21220.</title>
        <authorList>
            <person name="Chen S.-C."/>
            <person name="You Y.-T."/>
            <person name="Zhou Y.-Z."/>
            <person name="Lai M.-C."/>
        </authorList>
    </citation>
    <scope>NUCLEOTIDE SEQUENCE</scope>
    <source>
        <strain evidence="5">DSM 21220</strain>
    </source>
</reference>
<organism evidence="5 6">
    <name type="scientific">Methanomicrobium antiquum</name>
    <dbReference type="NCBI Taxonomy" id="487686"/>
    <lineage>
        <taxon>Archaea</taxon>
        <taxon>Methanobacteriati</taxon>
        <taxon>Methanobacteriota</taxon>
        <taxon>Stenosarchaea group</taxon>
        <taxon>Methanomicrobia</taxon>
        <taxon>Methanomicrobiales</taxon>
        <taxon>Methanomicrobiaceae</taxon>
        <taxon>Methanomicrobium</taxon>
    </lineage>
</organism>
<dbReference type="GeneID" id="79951041"/>
<dbReference type="RefSeq" id="WP_278099585.1">
    <property type="nucleotide sequence ID" value="NZ_CP091092.1"/>
</dbReference>
<dbReference type="EMBL" id="CP091092">
    <property type="protein sequence ID" value="WFN36748.1"/>
    <property type="molecule type" value="Genomic_DNA"/>
</dbReference>
<dbReference type="Pfam" id="PF01750">
    <property type="entry name" value="HycI"/>
    <property type="match status" value="1"/>
</dbReference>
<protein>
    <submittedName>
        <fullName evidence="5">Hydrogenase maturation protease</fullName>
    </submittedName>
</protein>
<evidence type="ECO:0000256" key="2">
    <source>
        <dbReference type="ARBA" id="ARBA00022670"/>
    </source>
</evidence>
<keyword evidence="2 5" id="KW-0645">Protease</keyword>
<keyword evidence="4" id="KW-0378">Hydrolase</keyword>
<dbReference type="AlphaFoldDB" id="A0AAF0JTT5"/>
<comment type="similarity">
    <text evidence="1">Belongs to the peptidase A31 family.</text>
</comment>
<gene>
    <name evidence="5" type="ORF">L1994_11530</name>
</gene>
<name>A0AAF0JTT5_9EURY</name>
<evidence type="ECO:0000313" key="6">
    <source>
        <dbReference type="Proteomes" id="UP001218895"/>
    </source>
</evidence>
<evidence type="ECO:0000256" key="1">
    <source>
        <dbReference type="ARBA" id="ARBA00006814"/>
    </source>
</evidence>
<keyword evidence="3" id="KW-0064">Aspartyl protease</keyword>
<dbReference type="PANTHER" id="PTHR30302">
    <property type="entry name" value="HYDROGENASE 1 MATURATION PROTEASE"/>
    <property type="match status" value="1"/>
</dbReference>
<dbReference type="InterPro" id="IPR023430">
    <property type="entry name" value="Pept_HybD-like_dom_sf"/>
</dbReference>